<evidence type="ECO:0000313" key="1">
    <source>
        <dbReference type="EMBL" id="PGH55446.1"/>
    </source>
</evidence>
<name>A0A2B8B9P3_9PROT</name>
<dbReference type="EMBL" id="PDKW01000042">
    <property type="protein sequence ID" value="PGH55446.1"/>
    <property type="molecule type" value="Genomic_DNA"/>
</dbReference>
<reference evidence="2" key="1">
    <citation type="submission" date="2017-10" db="EMBL/GenBank/DDBJ databases">
        <authorList>
            <person name="Kravchenko I.K."/>
            <person name="Grouzdev D.S."/>
        </authorList>
    </citation>
    <scope>NUCLEOTIDE SEQUENCE [LARGE SCALE GENOMIC DNA]</scope>
    <source>
        <strain evidence="2">B2</strain>
    </source>
</reference>
<dbReference type="AlphaFoldDB" id="A0A2B8B9P3"/>
<evidence type="ECO:0000313" key="2">
    <source>
        <dbReference type="Proteomes" id="UP000225379"/>
    </source>
</evidence>
<sequence>MIPDSMEAAQADAMETALGVALRTHEERVELFQRLGDHARERGQDLIAANWDSRKREARKNVELLRAVLSRPEIRNTSSLKKR</sequence>
<protein>
    <submittedName>
        <fullName evidence="1">Uncharacterized protein</fullName>
    </submittedName>
</protein>
<accession>A0A2B8B9P3</accession>
<proteinExistence type="predicted"/>
<gene>
    <name evidence="1" type="ORF">CRT60_19250</name>
</gene>
<keyword evidence="2" id="KW-1185">Reference proteome</keyword>
<dbReference type="RefSeq" id="WP_098738161.1">
    <property type="nucleotide sequence ID" value="NZ_PDKW01000042.1"/>
</dbReference>
<dbReference type="Proteomes" id="UP000225379">
    <property type="component" value="Unassembled WGS sequence"/>
</dbReference>
<organism evidence="1 2">
    <name type="scientific">Azospirillum palustre</name>
    <dbReference type="NCBI Taxonomy" id="2044885"/>
    <lineage>
        <taxon>Bacteria</taxon>
        <taxon>Pseudomonadati</taxon>
        <taxon>Pseudomonadota</taxon>
        <taxon>Alphaproteobacteria</taxon>
        <taxon>Rhodospirillales</taxon>
        <taxon>Azospirillaceae</taxon>
        <taxon>Azospirillum</taxon>
    </lineage>
</organism>
<comment type="caution">
    <text evidence="1">The sequence shown here is derived from an EMBL/GenBank/DDBJ whole genome shotgun (WGS) entry which is preliminary data.</text>
</comment>